<protein>
    <recommendedName>
        <fullName evidence="2">SusE outer membrane protein domain-containing protein</fullName>
    </recommendedName>
</protein>
<dbReference type="RefSeq" id="WP_229353011.1">
    <property type="nucleotide sequence ID" value="NZ_BAABAO010000005.1"/>
</dbReference>
<feature type="chain" id="PRO_5045471886" description="SusE outer membrane protein domain-containing protein" evidence="1">
    <location>
        <begin position="24"/>
        <end position="367"/>
    </location>
</feature>
<dbReference type="EMBL" id="BAABAO010000005">
    <property type="protein sequence ID" value="GAA4126556.1"/>
    <property type="molecule type" value="Genomic_DNA"/>
</dbReference>
<name>A0ABP7XV84_9FLAO</name>
<evidence type="ECO:0000259" key="2">
    <source>
        <dbReference type="Pfam" id="PF14292"/>
    </source>
</evidence>
<dbReference type="Proteomes" id="UP001501333">
    <property type="component" value="Unassembled WGS sequence"/>
</dbReference>
<comment type="caution">
    <text evidence="3">The sequence shown here is derived from an EMBL/GenBank/DDBJ whole genome shotgun (WGS) entry which is preliminary data.</text>
</comment>
<feature type="signal peptide" evidence="1">
    <location>
        <begin position="1"/>
        <end position="23"/>
    </location>
</feature>
<dbReference type="InterPro" id="IPR025970">
    <property type="entry name" value="SusE"/>
</dbReference>
<evidence type="ECO:0000313" key="3">
    <source>
        <dbReference type="EMBL" id="GAA4126556.1"/>
    </source>
</evidence>
<sequence length="367" mass="39635">MKNIYKVLIAFIGVLAVSCNADAVDERPILDAVSTPEITAPTTGQNYVLDVEKAAQEVAKFKWSAAEYSTTVAVKYTLLIDKKGGDFKNAKTLQTTTNSITEVSVLARELNQVAIDLGGTPEVAAQYDVKITANVSGGVVQVSKGLISITVTPYVGKVPYDFVEWYLVGDATVAGWDNNKGNQILFRSATNSDEYTFTGFFKKGAFKTIQNLGSWIPMFGYGSETAMAYRGTDADADPPTFNIPADGYYKFTMDVEKKTYTLAPYAAGATAPTYSTVGIIGSATSKGWDASTPMVKSTFNAHVWTLGVTSLNDGEIKFRANDAWDVSWGGKTPFSGVSTGDNTPVSKSKYLIYFNDLDGSYLMIPNQ</sequence>
<feature type="domain" description="SusE outer membrane protein" evidence="2">
    <location>
        <begin position="26"/>
        <end position="131"/>
    </location>
</feature>
<evidence type="ECO:0000256" key="1">
    <source>
        <dbReference type="SAM" id="SignalP"/>
    </source>
</evidence>
<dbReference type="PROSITE" id="PS51257">
    <property type="entry name" value="PROKAR_LIPOPROTEIN"/>
    <property type="match status" value="1"/>
</dbReference>
<keyword evidence="4" id="KW-1185">Reference proteome</keyword>
<dbReference type="Pfam" id="PF14292">
    <property type="entry name" value="SusE"/>
    <property type="match status" value="1"/>
</dbReference>
<organism evidence="3 4">
    <name type="scientific">Flavobacterium chungbukense</name>
    <dbReference type="NCBI Taxonomy" id="877464"/>
    <lineage>
        <taxon>Bacteria</taxon>
        <taxon>Pseudomonadati</taxon>
        <taxon>Bacteroidota</taxon>
        <taxon>Flavobacteriia</taxon>
        <taxon>Flavobacteriales</taxon>
        <taxon>Flavobacteriaceae</taxon>
        <taxon>Flavobacterium</taxon>
    </lineage>
</organism>
<gene>
    <name evidence="3" type="ORF">GCM10022250_13380</name>
</gene>
<keyword evidence="1" id="KW-0732">Signal</keyword>
<evidence type="ECO:0000313" key="4">
    <source>
        <dbReference type="Proteomes" id="UP001501333"/>
    </source>
</evidence>
<proteinExistence type="predicted"/>
<accession>A0ABP7XV84</accession>
<reference evidence="4" key="1">
    <citation type="journal article" date="2019" name="Int. J. Syst. Evol. Microbiol.">
        <title>The Global Catalogue of Microorganisms (GCM) 10K type strain sequencing project: providing services to taxonomists for standard genome sequencing and annotation.</title>
        <authorList>
            <consortium name="The Broad Institute Genomics Platform"/>
            <consortium name="The Broad Institute Genome Sequencing Center for Infectious Disease"/>
            <person name="Wu L."/>
            <person name="Ma J."/>
        </authorList>
    </citation>
    <scope>NUCLEOTIDE SEQUENCE [LARGE SCALE GENOMIC DNA]</scope>
    <source>
        <strain evidence="4">JCM 17386</strain>
    </source>
</reference>
<dbReference type="Gene3D" id="2.60.40.3620">
    <property type="match status" value="2"/>
</dbReference>